<dbReference type="EMBL" id="LEKV01002633">
    <property type="protein sequence ID" value="KVI02772.1"/>
    <property type="molecule type" value="Genomic_DNA"/>
</dbReference>
<gene>
    <name evidence="7" type="ORF">Ccrd_018938</name>
</gene>
<proteinExistence type="inferred from homology"/>
<dbReference type="GO" id="GO:0046872">
    <property type="term" value="F:metal ion binding"/>
    <property type="evidence" value="ECO:0007669"/>
    <property type="project" value="UniProtKB-KW"/>
</dbReference>
<dbReference type="Pfam" id="PF03171">
    <property type="entry name" value="2OG-FeII_Oxy"/>
    <property type="match status" value="2"/>
</dbReference>
<dbReference type="InterPro" id="IPR027443">
    <property type="entry name" value="IPNS-like_sf"/>
</dbReference>
<dbReference type="GO" id="GO:0016705">
    <property type="term" value="F:oxidoreductase activity, acting on paired donors, with incorporation or reduction of molecular oxygen"/>
    <property type="evidence" value="ECO:0007669"/>
    <property type="project" value="UniProtKB-ARBA"/>
</dbReference>
<comment type="similarity">
    <text evidence="1">Belongs to the iron/ascorbate-dependent oxidoreductase family.</text>
</comment>
<dbReference type="GO" id="GO:0051213">
    <property type="term" value="F:dioxygenase activity"/>
    <property type="evidence" value="ECO:0007669"/>
    <property type="project" value="UniProtKB-KW"/>
</dbReference>
<keyword evidence="4" id="KW-0560">Oxidoreductase</keyword>
<dbReference type="AlphaFoldDB" id="A0A103Y5A5"/>
<dbReference type="Pfam" id="PF14226">
    <property type="entry name" value="DIOX_N"/>
    <property type="match status" value="2"/>
</dbReference>
<keyword evidence="5" id="KW-0408">Iron</keyword>
<dbReference type="Gramene" id="KVI02772">
    <property type="protein sequence ID" value="KVI02772"/>
    <property type="gene ID" value="Ccrd_018938"/>
</dbReference>
<organism evidence="7 8">
    <name type="scientific">Cynara cardunculus var. scolymus</name>
    <name type="common">Globe artichoke</name>
    <name type="synonym">Cynara scolymus</name>
    <dbReference type="NCBI Taxonomy" id="59895"/>
    <lineage>
        <taxon>Eukaryota</taxon>
        <taxon>Viridiplantae</taxon>
        <taxon>Streptophyta</taxon>
        <taxon>Embryophyta</taxon>
        <taxon>Tracheophyta</taxon>
        <taxon>Spermatophyta</taxon>
        <taxon>Magnoliopsida</taxon>
        <taxon>eudicotyledons</taxon>
        <taxon>Gunneridae</taxon>
        <taxon>Pentapetalae</taxon>
        <taxon>asterids</taxon>
        <taxon>campanulids</taxon>
        <taxon>Asterales</taxon>
        <taxon>Asteraceae</taxon>
        <taxon>Carduoideae</taxon>
        <taxon>Cardueae</taxon>
        <taxon>Carduinae</taxon>
        <taxon>Cynara</taxon>
    </lineage>
</organism>
<evidence type="ECO:0000256" key="1">
    <source>
        <dbReference type="ARBA" id="ARBA00008056"/>
    </source>
</evidence>
<keyword evidence="7" id="KW-0223">Dioxygenase</keyword>
<keyword evidence="2" id="KW-0479">Metal-binding</keyword>
<dbReference type="PANTHER" id="PTHR10209:SF859">
    <property type="entry name" value="OS03G0690500 PROTEIN"/>
    <property type="match status" value="1"/>
</dbReference>
<dbReference type="PROSITE" id="PS51471">
    <property type="entry name" value="FE2OG_OXY"/>
    <property type="match status" value="2"/>
</dbReference>
<dbReference type="SUPFAM" id="SSF51197">
    <property type="entry name" value="Clavaminate synthase-like"/>
    <property type="match status" value="2"/>
</dbReference>
<dbReference type="InterPro" id="IPR044861">
    <property type="entry name" value="IPNS-like_FE2OG_OXY"/>
</dbReference>
<evidence type="ECO:0000256" key="2">
    <source>
        <dbReference type="ARBA" id="ARBA00022723"/>
    </source>
</evidence>
<dbReference type="PANTHER" id="PTHR10209">
    <property type="entry name" value="OXIDOREDUCTASE, 2OG-FE II OXYGENASE FAMILY PROTEIN"/>
    <property type="match status" value="1"/>
</dbReference>
<dbReference type="Proteomes" id="UP000243975">
    <property type="component" value="Unassembled WGS sequence"/>
</dbReference>
<sequence length="698" mass="77752">MAATGDSTCYDRKAELKAFDETKGGVKALVDAGIQEIPRIFIHQPEPLPKSSTPFEIPILDLGSTDRASTVEKIREASETLGFFQVVNHGIPVTVMNEVIQGVRRFHEQDVEVKKRFYTRDPSNAVVYHSNFDLYTSPAAAWRDTFYTFMAPSPPSPEELPEVCRDIQIEYSNHVMKLGGVLFGLISEALNLNPSHLSDLDCDKGLAFFGHYYPACPQPDLTMGATKHSDYGFLTVLLQDEVGGLQILNNNQWIDVPPTPGALVINIGDILQMMSNDKLKSVEHRVVAKEEGPRVSVACFFSTSLAPLTALYGPIKELVSDENPPRYRETTVHDYIQYSFYREVDGVSVTPYYDRPTELKAFDETKAGVKALADAGIQKIPRIFHNQPEPLPKSSTPFEIPVVDLGSTDRASTVAKIREASETVGFFQVVNHGIPVTVMNEMLQGVRRFHDQDVEVKKRFYTRDPSRAVIYNSNFDLFSSPAANWRDTFISLMAPSPPPLEELPEVCREIQVEYSNEVMKLGGVLFRLISEALKLNPNHLGDLDCDKALAFVAHCYPACPQPDLTMGATKHTDDGFITVLLQDEIGGLQILHNQQWVDVPPTPGALVVNIGDLLQMISNDKFRSVEHRVVANEKGPRVSVACFFSSSLAPSTKVYGPIKELVSDDNPARYRETTVYDYIQYSLSKGLDGVPRLLHLKL</sequence>
<dbReference type="GO" id="GO:0031418">
    <property type="term" value="F:L-ascorbic acid binding"/>
    <property type="evidence" value="ECO:0007669"/>
    <property type="project" value="UniProtKB-KW"/>
</dbReference>
<reference evidence="7 8" key="1">
    <citation type="journal article" date="2016" name="Sci. Rep.">
        <title>The genome sequence of the outbreeding globe artichoke constructed de novo incorporating a phase-aware low-pass sequencing strategy of F1 progeny.</title>
        <authorList>
            <person name="Scaglione D."/>
            <person name="Reyes-Chin-Wo S."/>
            <person name="Acquadro A."/>
            <person name="Froenicke L."/>
            <person name="Portis E."/>
            <person name="Beitel C."/>
            <person name="Tirone M."/>
            <person name="Mauro R."/>
            <person name="Lo Monaco A."/>
            <person name="Mauromicale G."/>
            <person name="Faccioli P."/>
            <person name="Cattivelli L."/>
            <person name="Rieseberg L."/>
            <person name="Michelmore R."/>
            <person name="Lanteri S."/>
        </authorList>
    </citation>
    <scope>NUCLEOTIDE SEQUENCE [LARGE SCALE GENOMIC DNA]</scope>
    <source>
        <strain evidence="7">2C</strain>
    </source>
</reference>
<dbReference type="InterPro" id="IPR026992">
    <property type="entry name" value="DIOX_N"/>
</dbReference>
<comment type="caution">
    <text evidence="7">The sequence shown here is derived from an EMBL/GenBank/DDBJ whole genome shotgun (WGS) entry which is preliminary data.</text>
</comment>
<dbReference type="InterPro" id="IPR005123">
    <property type="entry name" value="Oxoglu/Fe-dep_dioxygenase_dom"/>
</dbReference>
<keyword evidence="3" id="KW-0847">Vitamin C</keyword>
<evidence type="ECO:0000256" key="5">
    <source>
        <dbReference type="ARBA" id="ARBA00023004"/>
    </source>
</evidence>
<evidence type="ECO:0000313" key="8">
    <source>
        <dbReference type="Proteomes" id="UP000243975"/>
    </source>
</evidence>
<evidence type="ECO:0000256" key="3">
    <source>
        <dbReference type="ARBA" id="ARBA00022896"/>
    </source>
</evidence>
<feature type="domain" description="Fe2OG dioxygenase" evidence="6">
    <location>
        <begin position="546"/>
        <end position="646"/>
    </location>
</feature>
<keyword evidence="8" id="KW-1185">Reference proteome</keyword>
<dbReference type="FunFam" id="2.60.120.330:FF:000005">
    <property type="entry name" value="1-aminocyclopropane-1-carboxylate oxidase homolog 1"/>
    <property type="match status" value="2"/>
</dbReference>
<accession>A0A103Y5A5</accession>
<evidence type="ECO:0000259" key="6">
    <source>
        <dbReference type="PROSITE" id="PS51471"/>
    </source>
</evidence>
<feature type="domain" description="Fe2OG dioxygenase" evidence="6">
    <location>
        <begin position="204"/>
        <end position="304"/>
    </location>
</feature>
<evidence type="ECO:0000256" key="4">
    <source>
        <dbReference type="ARBA" id="ARBA00023002"/>
    </source>
</evidence>
<protein>
    <submittedName>
        <fullName evidence="7">Non-heme dioxygenase N-terminal domain-containing protein</fullName>
    </submittedName>
</protein>
<dbReference type="Gene3D" id="2.60.120.330">
    <property type="entry name" value="B-lactam Antibiotic, Isopenicillin N Synthase, Chain"/>
    <property type="match status" value="2"/>
</dbReference>
<dbReference type="OMA" id="PEQDHIR"/>
<name>A0A103Y5A5_CYNCS</name>
<evidence type="ECO:0000313" key="7">
    <source>
        <dbReference type="EMBL" id="KVI02772.1"/>
    </source>
</evidence>